<gene>
    <name evidence="2" type="ORF">B0H16DRAFT_1474101</name>
</gene>
<dbReference type="AlphaFoldDB" id="A0AAD7HHN6"/>
<accession>A0AAD7HHN6</accession>
<reference evidence="2" key="1">
    <citation type="submission" date="2023-03" db="EMBL/GenBank/DDBJ databases">
        <title>Massive genome expansion in bonnet fungi (Mycena s.s.) driven by repeated elements and novel gene families across ecological guilds.</title>
        <authorList>
            <consortium name="Lawrence Berkeley National Laboratory"/>
            <person name="Harder C.B."/>
            <person name="Miyauchi S."/>
            <person name="Viragh M."/>
            <person name="Kuo A."/>
            <person name="Thoen E."/>
            <person name="Andreopoulos B."/>
            <person name="Lu D."/>
            <person name="Skrede I."/>
            <person name="Drula E."/>
            <person name="Henrissat B."/>
            <person name="Morin E."/>
            <person name="Kohler A."/>
            <person name="Barry K."/>
            <person name="LaButti K."/>
            <person name="Morin E."/>
            <person name="Salamov A."/>
            <person name="Lipzen A."/>
            <person name="Mereny Z."/>
            <person name="Hegedus B."/>
            <person name="Baldrian P."/>
            <person name="Stursova M."/>
            <person name="Weitz H."/>
            <person name="Taylor A."/>
            <person name="Grigoriev I.V."/>
            <person name="Nagy L.G."/>
            <person name="Martin F."/>
            <person name="Kauserud H."/>
        </authorList>
    </citation>
    <scope>NUCLEOTIDE SEQUENCE</scope>
    <source>
        <strain evidence="2">CBHHK182m</strain>
    </source>
</reference>
<proteinExistence type="predicted"/>
<evidence type="ECO:0000313" key="2">
    <source>
        <dbReference type="EMBL" id="KAJ7720999.1"/>
    </source>
</evidence>
<organism evidence="2 3">
    <name type="scientific">Mycena metata</name>
    <dbReference type="NCBI Taxonomy" id="1033252"/>
    <lineage>
        <taxon>Eukaryota</taxon>
        <taxon>Fungi</taxon>
        <taxon>Dikarya</taxon>
        <taxon>Basidiomycota</taxon>
        <taxon>Agaricomycotina</taxon>
        <taxon>Agaricomycetes</taxon>
        <taxon>Agaricomycetidae</taxon>
        <taxon>Agaricales</taxon>
        <taxon>Marasmiineae</taxon>
        <taxon>Mycenaceae</taxon>
        <taxon>Mycena</taxon>
    </lineage>
</organism>
<evidence type="ECO:0000256" key="1">
    <source>
        <dbReference type="SAM" id="MobiDB-lite"/>
    </source>
</evidence>
<sequence>MSPPIGVGLGPTTDRAPAVAEKNRRTHSFPGPGRIHTTESFLQMGLQIQFEQFLLAHNLNKDPGSSTYLKLENAQIDLKERIQAFRAIQQRFMPHLELCLTPAQRRDLENEDYFGVPAMRLYLPSGIADPQQRLESCPPGLVKLEAELRDIEVRNAQYHIDLANIKRKLAIHGLKRVGHRDVKVRNREHKALRNARLKAKLWTSRVEYAEAAAQRLRAYSTLGVV</sequence>
<dbReference type="Proteomes" id="UP001215598">
    <property type="component" value="Unassembled WGS sequence"/>
</dbReference>
<protein>
    <submittedName>
        <fullName evidence="2">Uncharacterized protein</fullName>
    </submittedName>
</protein>
<feature type="region of interest" description="Disordered" evidence="1">
    <location>
        <begin position="1"/>
        <end position="32"/>
    </location>
</feature>
<comment type="caution">
    <text evidence="2">The sequence shown here is derived from an EMBL/GenBank/DDBJ whole genome shotgun (WGS) entry which is preliminary data.</text>
</comment>
<evidence type="ECO:0000313" key="3">
    <source>
        <dbReference type="Proteomes" id="UP001215598"/>
    </source>
</evidence>
<name>A0AAD7HHN6_9AGAR</name>
<keyword evidence="3" id="KW-1185">Reference proteome</keyword>
<dbReference type="EMBL" id="JARKIB010000234">
    <property type="protein sequence ID" value="KAJ7720999.1"/>
    <property type="molecule type" value="Genomic_DNA"/>
</dbReference>